<organism evidence="2 3">
    <name type="scientific">Virgisporangium ochraceum</name>
    <dbReference type="NCBI Taxonomy" id="65505"/>
    <lineage>
        <taxon>Bacteria</taxon>
        <taxon>Bacillati</taxon>
        <taxon>Actinomycetota</taxon>
        <taxon>Actinomycetes</taxon>
        <taxon>Micromonosporales</taxon>
        <taxon>Micromonosporaceae</taxon>
        <taxon>Virgisporangium</taxon>
    </lineage>
</organism>
<evidence type="ECO:0000256" key="1">
    <source>
        <dbReference type="SAM" id="Phobius"/>
    </source>
</evidence>
<keyword evidence="1" id="KW-0812">Transmembrane</keyword>
<proteinExistence type="predicted"/>
<sequence>MAISRYLVSNRNLVGCALALVGLGLHLVGVAGRFWPLVMVGLYLLGVVVTPGQRVRLVGTGPQDLRAAFDRLVRRARKEKVPTLVLVRLRRIEVLVDGLLARPAELAAHPDAWLAVDSAVRTDLPASFEAYLNLPRWYAGRRQLPGTGRSAEQELVEQLRSVERVLKATADTVHGDRARWLVEHGRRLDEQAEQAGP</sequence>
<accession>A0A8J3ZQ88</accession>
<gene>
    <name evidence="2" type="ORF">Voc01_004880</name>
</gene>
<evidence type="ECO:0000313" key="2">
    <source>
        <dbReference type="EMBL" id="GIJ65571.1"/>
    </source>
</evidence>
<dbReference type="RefSeq" id="WP_203925579.1">
    <property type="nucleotide sequence ID" value="NZ_BOPH01000006.1"/>
</dbReference>
<reference evidence="2" key="1">
    <citation type="submission" date="2021-01" db="EMBL/GenBank/DDBJ databases">
        <title>Whole genome shotgun sequence of Virgisporangium ochraceum NBRC 16418.</title>
        <authorList>
            <person name="Komaki H."/>
            <person name="Tamura T."/>
        </authorList>
    </citation>
    <scope>NUCLEOTIDE SEQUENCE</scope>
    <source>
        <strain evidence="2">NBRC 16418</strain>
    </source>
</reference>
<protein>
    <submittedName>
        <fullName evidence="2">Uncharacterized protein</fullName>
    </submittedName>
</protein>
<dbReference type="AlphaFoldDB" id="A0A8J3ZQ88"/>
<dbReference type="EMBL" id="BOPH01000006">
    <property type="protein sequence ID" value="GIJ65571.1"/>
    <property type="molecule type" value="Genomic_DNA"/>
</dbReference>
<dbReference type="Proteomes" id="UP000635606">
    <property type="component" value="Unassembled WGS sequence"/>
</dbReference>
<keyword evidence="1" id="KW-0472">Membrane</keyword>
<name>A0A8J3ZQ88_9ACTN</name>
<comment type="caution">
    <text evidence="2">The sequence shown here is derived from an EMBL/GenBank/DDBJ whole genome shotgun (WGS) entry which is preliminary data.</text>
</comment>
<keyword evidence="1" id="KW-1133">Transmembrane helix</keyword>
<keyword evidence="3" id="KW-1185">Reference proteome</keyword>
<evidence type="ECO:0000313" key="3">
    <source>
        <dbReference type="Proteomes" id="UP000635606"/>
    </source>
</evidence>
<feature type="transmembrane region" description="Helical" evidence="1">
    <location>
        <begin position="12"/>
        <end position="28"/>
    </location>
</feature>